<keyword evidence="2" id="KW-1185">Reference proteome</keyword>
<comment type="caution">
    <text evidence="1">The sequence shown here is derived from an EMBL/GenBank/DDBJ whole genome shotgun (WGS) entry which is preliminary data.</text>
</comment>
<name>A0A2U3AER0_9BACL</name>
<evidence type="ECO:0000313" key="1">
    <source>
        <dbReference type="EMBL" id="PWI23029.1"/>
    </source>
</evidence>
<evidence type="ECO:0008006" key="3">
    <source>
        <dbReference type="Google" id="ProtNLM"/>
    </source>
</evidence>
<organism evidence="1 2">
    <name type="scientific">Kurthia sibirica</name>
    <dbReference type="NCBI Taxonomy" id="202750"/>
    <lineage>
        <taxon>Bacteria</taxon>
        <taxon>Bacillati</taxon>
        <taxon>Bacillota</taxon>
        <taxon>Bacilli</taxon>
        <taxon>Bacillales</taxon>
        <taxon>Caryophanaceae</taxon>
        <taxon>Kurthia</taxon>
    </lineage>
</organism>
<protein>
    <recommendedName>
        <fullName evidence="3">Transposase</fullName>
    </recommendedName>
</protein>
<proteinExistence type="predicted"/>
<accession>A0A2U3AER0</accession>
<evidence type="ECO:0000313" key="2">
    <source>
        <dbReference type="Proteomes" id="UP000245938"/>
    </source>
</evidence>
<dbReference type="EMBL" id="QFVR01000042">
    <property type="protein sequence ID" value="PWI23029.1"/>
    <property type="molecule type" value="Genomic_DNA"/>
</dbReference>
<dbReference type="Proteomes" id="UP000245938">
    <property type="component" value="Unassembled WGS sequence"/>
</dbReference>
<dbReference type="AlphaFoldDB" id="A0A2U3AER0"/>
<gene>
    <name evidence="1" type="ORF">DEX24_16490</name>
</gene>
<sequence length="129" mass="14510">MNTAFKLPRHVSAEFDGQGKIVVMMEQRKQCICGGKLHIHSRIIKQVLHDYTMGGPIYLTVDDRGYRCIQCKKIVYDDYGLGISHYTTALFREGAVKFADATSLGVTAGLLDIPKSTLYNWVKKAGNRR</sequence>
<reference evidence="1 2" key="1">
    <citation type="submission" date="2018-05" db="EMBL/GenBank/DDBJ databases">
        <title>Kurthia sibirica genome sequence.</title>
        <authorList>
            <person name="Maclea K.S."/>
            <person name="Goen A.E."/>
        </authorList>
    </citation>
    <scope>NUCLEOTIDE SEQUENCE [LARGE SCALE GENOMIC DNA]</scope>
    <source>
        <strain evidence="1 2">ATCC 49154</strain>
    </source>
</reference>
<dbReference type="RefSeq" id="WP_109307474.1">
    <property type="nucleotide sequence ID" value="NZ_BJUF01000078.1"/>
</dbReference>